<evidence type="ECO:0000259" key="3">
    <source>
        <dbReference type="PROSITE" id="PS50883"/>
    </source>
</evidence>
<dbReference type="Pfam" id="PF00990">
    <property type="entry name" value="GGDEF"/>
    <property type="match status" value="1"/>
</dbReference>
<evidence type="ECO:0000256" key="1">
    <source>
        <dbReference type="PROSITE-ProRule" id="PRU00169"/>
    </source>
</evidence>
<dbReference type="PROSITE" id="PS50883">
    <property type="entry name" value="EAL"/>
    <property type="match status" value="1"/>
</dbReference>
<dbReference type="InterPro" id="IPR035965">
    <property type="entry name" value="PAS-like_dom_sf"/>
</dbReference>
<sequence>MKQRILVVDDEVNNVNAIVRLLRRQDYNCFGTTDPEDALPLIEQHRIRVVISDQRMPKMQGSELFEKIKQSYPDVLCILLSAYTDFDGLTQAINSGVLFKFISKPWRREELLAVLDDAFAHIELQRLNKLGMQAYSHSDEAMLIIDRYWRVTSANAAYINERHQSTSDVVGKDLFELEPSLSAEQVHKSLQEAGEWQGRFWLPLPDGALRFYAFVLRGVENQGGEAAYYTLTLNDQTLQQQVEAAHQTDLLTGLCNRQAFLQRNEKQLHAGQYFGVLTLDVVNFRQINQSLGHSAADQLLLMLSQRLQSLVPSSQAVARIGGDHFSVLMEGLNDWEAMRQQAESWLMVLRGPYELSGGELFIALRGGLSIGPSQGSAQKRMQEAETALAYAKQYELGPLIVYDNGLMNGARERLRLWSDLHRALEREEFELLFQPKVSALDGSWKGAEALLRWHHPMLGAINPDIFVTLAEESGLIMPIGRWVIARALDALQSWRVETGNMDLHVAVNMSPAQLSDQGLVQLVVEELERRQLPPSVLELEITETQMLEPEKAAAVISDFARKGIKVVLDDFGTGYASFQYLRQFEFSCVKLDKTFIDSLESKSHERVLVKAMIDMAHSLSLTVVAEGVERNSQWFYLKSMGCDLLQGYRFSIALPAQALPEWARQQPVLDVEWMSGGEGI</sequence>
<comment type="caution">
    <text evidence="5">The sequence shown here is derived from an EMBL/GenBank/DDBJ whole genome shotgun (WGS) entry which is preliminary data.</text>
</comment>
<dbReference type="Gene3D" id="3.40.50.2300">
    <property type="match status" value="1"/>
</dbReference>
<dbReference type="PANTHER" id="PTHR44757">
    <property type="entry name" value="DIGUANYLATE CYCLASE DGCP"/>
    <property type="match status" value="1"/>
</dbReference>
<dbReference type="PANTHER" id="PTHR44757:SF2">
    <property type="entry name" value="BIOFILM ARCHITECTURE MAINTENANCE PROTEIN MBAA"/>
    <property type="match status" value="1"/>
</dbReference>
<dbReference type="SUPFAM" id="SSF141868">
    <property type="entry name" value="EAL domain-like"/>
    <property type="match status" value="1"/>
</dbReference>
<evidence type="ECO:0000259" key="4">
    <source>
        <dbReference type="PROSITE" id="PS50887"/>
    </source>
</evidence>
<dbReference type="InterPro" id="IPR052155">
    <property type="entry name" value="Biofilm_reg_signaling"/>
</dbReference>
<feature type="domain" description="Response regulatory" evidence="2">
    <location>
        <begin position="4"/>
        <end position="119"/>
    </location>
</feature>
<dbReference type="SUPFAM" id="SSF55785">
    <property type="entry name" value="PYP-like sensor domain (PAS domain)"/>
    <property type="match status" value="1"/>
</dbReference>
<dbReference type="OrthoDB" id="5293040at2"/>
<dbReference type="SMART" id="SM00448">
    <property type="entry name" value="REC"/>
    <property type="match status" value="1"/>
</dbReference>
<dbReference type="NCBIfam" id="TIGR00254">
    <property type="entry name" value="GGDEF"/>
    <property type="match status" value="1"/>
</dbReference>
<feature type="domain" description="GGDEF" evidence="4">
    <location>
        <begin position="272"/>
        <end position="404"/>
    </location>
</feature>
<reference evidence="5 6" key="1">
    <citation type="submission" date="2018-02" db="EMBL/GenBank/DDBJ databases">
        <title>novel marine gammaproteobacteria from coastal saline agro ecosystem.</title>
        <authorList>
            <person name="Krishnan R."/>
            <person name="Ramesh Kumar N."/>
        </authorList>
    </citation>
    <scope>NUCLEOTIDE SEQUENCE [LARGE SCALE GENOMIC DNA]</scope>
    <source>
        <strain evidence="5 6">228</strain>
    </source>
</reference>
<evidence type="ECO:0008006" key="7">
    <source>
        <dbReference type="Google" id="ProtNLM"/>
    </source>
</evidence>
<dbReference type="SMART" id="SM00052">
    <property type="entry name" value="EAL"/>
    <property type="match status" value="1"/>
</dbReference>
<dbReference type="CDD" id="cd01948">
    <property type="entry name" value="EAL"/>
    <property type="match status" value="1"/>
</dbReference>
<dbReference type="InterPro" id="IPR000160">
    <property type="entry name" value="GGDEF_dom"/>
</dbReference>
<dbReference type="GO" id="GO:0000160">
    <property type="term" value="P:phosphorelay signal transduction system"/>
    <property type="evidence" value="ECO:0007669"/>
    <property type="project" value="InterPro"/>
</dbReference>
<feature type="domain" description="EAL" evidence="3">
    <location>
        <begin position="413"/>
        <end position="667"/>
    </location>
</feature>
<gene>
    <name evidence="5" type="ORF">C4K68_15445</name>
</gene>
<dbReference type="Gene3D" id="3.20.20.450">
    <property type="entry name" value="EAL domain"/>
    <property type="match status" value="1"/>
</dbReference>
<dbReference type="InterPro" id="IPR043128">
    <property type="entry name" value="Rev_trsase/Diguanyl_cyclase"/>
</dbReference>
<dbReference type="Proteomes" id="UP000238196">
    <property type="component" value="Unassembled WGS sequence"/>
</dbReference>
<dbReference type="Pfam" id="PF00072">
    <property type="entry name" value="Response_reg"/>
    <property type="match status" value="1"/>
</dbReference>
<dbReference type="InterPro" id="IPR029787">
    <property type="entry name" value="Nucleotide_cyclase"/>
</dbReference>
<dbReference type="CDD" id="cd17569">
    <property type="entry name" value="REC_HupR-like"/>
    <property type="match status" value="1"/>
</dbReference>
<protein>
    <recommendedName>
        <fullName evidence="7">Diguanylate cyclase</fullName>
    </recommendedName>
</protein>
<dbReference type="SMART" id="SM00267">
    <property type="entry name" value="GGDEF"/>
    <property type="match status" value="1"/>
</dbReference>
<dbReference type="AlphaFoldDB" id="A0A2S5KND8"/>
<dbReference type="Gene3D" id="3.30.450.20">
    <property type="entry name" value="PAS domain"/>
    <property type="match status" value="1"/>
</dbReference>
<dbReference type="PROSITE" id="PS50110">
    <property type="entry name" value="RESPONSE_REGULATORY"/>
    <property type="match status" value="1"/>
</dbReference>
<evidence type="ECO:0000259" key="2">
    <source>
        <dbReference type="PROSITE" id="PS50110"/>
    </source>
</evidence>
<organism evidence="5 6">
    <name type="scientific">Proteobacteria bacterium 228</name>
    <dbReference type="NCBI Taxonomy" id="2083153"/>
    <lineage>
        <taxon>Bacteria</taxon>
        <taxon>Pseudomonadati</taxon>
        <taxon>Pseudomonadota</taxon>
    </lineage>
</organism>
<proteinExistence type="predicted"/>
<dbReference type="Pfam" id="PF00563">
    <property type="entry name" value="EAL"/>
    <property type="match status" value="1"/>
</dbReference>
<feature type="modified residue" description="4-aspartylphosphate" evidence="1">
    <location>
        <position position="53"/>
    </location>
</feature>
<dbReference type="InterPro" id="IPR001633">
    <property type="entry name" value="EAL_dom"/>
</dbReference>
<dbReference type="SUPFAM" id="SSF55073">
    <property type="entry name" value="Nucleotide cyclase"/>
    <property type="match status" value="1"/>
</dbReference>
<dbReference type="InterPro" id="IPR035919">
    <property type="entry name" value="EAL_sf"/>
</dbReference>
<evidence type="ECO:0000313" key="6">
    <source>
        <dbReference type="Proteomes" id="UP000238196"/>
    </source>
</evidence>
<dbReference type="EMBL" id="PRLP01000052">
    <property type="protein sequence ID" value="PPC76354.1"/>
    <property type="molecule type" value="Genomic_DNA"/>
</dbReference>
<name>A0A2S5KND8_9PROT</name>
<dbReference type="InterPro" id="IPR011006">
    <property type="entry name" value="CheY-like_superfamily"/>
</dbReference>
<accession>A0A2S5KND8</accession>
<evidence type="ECO:0000313" key="5">
    <source>
        <dbReference type="EMBL" id="PPC76354.1"/>
    </source>
</evidence>
<dbReference type="Gene3D" id="3.30.70.270">
    <property type="match status" value="1"/>
</dbReference>
<dbReference type="InterPro" id="IPR001789">
    <property type="entry name" value="Sig_transdc_resp-reg_receiver"/>
</dbReference>
<dbReference type="CDD" id="cd01949">
    <property type="entry name" value="GGDEF"/>
    <property type="match status" value="1"/>
</dbReference>
<dbReference type="SUPFAM" id="SSF52172">
    <property type="entry name" value="CheY-like"/>
    <property type="match status" value="1"/>
</dbReference>
<dbReference type="PROSITE" id="PS50887">
    <property type="entry name" value="GGDEF"/>
    <property type="match status" value="1"/>
</dbReference>
<keyword evidence="1" id="KW-0597">Phosphoprotein</keyword>